<dbReference type="GO" id="GO:0016831">
    <property type="term" value="F:carboxy-lyase activity"/>
    <property type="evidence" value="ECO:0007669"/>
    <property type="project" value="InterPro"/>
</dbReference>
<dbReference type="RefSeq" id="WP_125243985.1">
    <property type="nucleotide sequence ID" value="NZ_RSED01000010.1"/>
</dbReference>
<proteinExistence type="predicted"/>
<keyword evidence="1" id="KW-0456">Lyase</keyword>
<keyword evidence="4" id="KW-1185">Reference proteome</keyword>
<sequence length="280" mass="31318">MRIIDLHCYPGTQTWIESQGPYPEALATYWKRDWVGKAEEDVIKEFATAGVEACLVALDLETTVASPPCTNEYVHGIWKRHPDRILQCWGAVEPAKGEIAIRQVKKAVTELGFIGFHFHPIMQHFAVNDRRYYPLFEEINALGAAVMIDVGTTGMGAGMAGGHGARIRHAHPGSIDDLAADFPNLKIIMAHPGWPWVDETTAVALHKGNVYWEMSGWAPKHFPGNLKVDIRGRLQDKIMFGSDYPSLPYERILREWAELGYSDAVMDKVMHGNAERVLGL</sequence>
<protein>
    <submittedName>
        <fullName evidence="3">Amidohydrolase</fullName>
    </submittedName>
</protein>
<name>A0A3R8T4E2_9BURK</name>
<dbReference type="InterPro" id="IPR032466">
    <property type="entry name" value="Metal_Hydrolase"/>
</dbReference>
<gene>
    <name evidence="3" type="ORF">EIP75_14470</name>
</gene>
<keyword evidence="3" id="KW-0378">Hydrolase</keyword>
<organism evidence="3 4">
    <name type="scientific">Aquabacterium soli</name>
    <dbReference type="NCBI Taxonomy" id="2493092"/>
    <lineage>
        <taxon>Bacteria</taxon>
        <taxon>Pseudomonadati</taxon>
        <taxon>Pseudomonadota</taxon>
        <taxon>Betaproteobacteria</taxon>
        <taxon>Burkholderiales</taxon>
        <taxon>Aquabacterium</taxon>
    </lineage>
</organism>
<dbReference type="SUPFAM" id="SSF51556">
    <property type="entry name" value="Metallo-dependent hydrolases"/>
    <property type="match status" value="1"/>
</dbReference>
<dbReference type="PANTHER" id="PTHR21240:SF19">
    <property type="entry name" value="CATALYTIC_ HYDROLASE"/>
    <property type="match status" value="1"/>
</dbReference>
<dbReference type="Proteomes" id="UP000269265">
    <property type="component" value="Unassembled WGS sequence"/>
</dbReference>
<dbReference type="InterPro" id="IPR032465">
    <property type="entry name" value="ACMSD"/>
</dbReference>
<comment type="caution">
    <text evidence="3">The sequence shown here is derived from an EMBL/GenBank/DDBJ whole genome shotgun (WGS) entry which is preliminary data.</text>
</comment>
<dbReference type="GO" id="GO:0016787">
    <property type="term" value="F:hydrolase activity"/>
    <property type="evidence" value="ECO:0007669"/>
    <property type="project" value="UniProtKB-KW"/>
</dbReference>
<evidence type="ECO:0000256" key="1">
    <source>
        <dbReference type="ARBA" id="ARBA00023239"/>
    </source>
</evidence>
<evidence type="ECO:0000313" key="3">
    <source>
        <dbReference type="EMBL" id="RRS03780.1"/>
    </source>
</evidence>
<dbReference type="InterPro" id="IPR006680">
    <property type="entry name" value="Amidohydro-rel"/>
</dbReference>
<dbReference type="PANTHER" id="PTHR21240">
    <property type="entry name" value="2-AMINO-3-CARBOXYLMUCONATE-6-SEMIALDEHYDE DECARBOXYLASE"/>
    <property type="match status" value="1"/>
</dbReference>
<dbReference type="EMBL" id="RSED01000010">
    <property type="protein sequence ID" value="RRS03780.1"/>
    <property type="molecule type" value="Genomic_DNA"/>
</dbReference>
<evidence type="ECO:0000313" key="4">
    <source>
        <dbReference type="Proteomes" id="UP000269265"/>
    </source>
</evidence>
<reference evidence="3 4" key="1">
    <citation type="submission" date="2018-12" db="EMBL/GenBank/DDBJ databases">
        <title>The whole draft genome of Aquabacterium sp. SJQ9.</title>
        <authorList>
            <person name="Sun L."/>
            <person name="Gao X."/>
            <person name="Chen W."/>
            <person name="Huang K."/>
        </authorList>
    </citation>
    <scope>NUCLEOTIDE SEQUENCE [LARGE SCALE GENOMIC DNA]</scope>
    <source>
        <strain evidence="3 4">SJQ9</strain>
    </source>
</reference>
<dbReference type="Pfam" id="PF04909">
    <property type="entry name" value="Amidohydro_2"/>
    <property type="match status" value="1"/>
</dbReference>
<dbReference type="Gene3D" id="3.20.20.140">
    <property type="entry name" value="Metal-dependent hydrolases"/>
    <property type="match status" value="1"/>
</dbReference>
<feature type="domain" description="Amidohydrolase-related" evidence="2">
    <location>
        <begin position="70"/>
        <end position="280"/>
    </location>
</feature>
<dbReference type="OrthoDB" id="1407586at2"/>
<evidence type="ECO:0000259" key="2">
    <source>
        <dbReference type="Pfam" id="PF04909"/>
    </source>
</evidence>
<accession>A0A3R8T4E2</accession>
<dbReference type="AlphaFoldDB" id="A0A3R8T4E2"/>